<evidence type="ECO:0000313" key="2">
    <source>
        <dbReference type="EMBL" id="GIY35672.1"/>
    </source>
</evidence>
<evidence type="ECO:0000313" key="3">
    <source>
        <dbReference type="Proteomes" id="UP001054837"/>
    </source>
</evidence>
<sequence>MRSICWAANIIWLIIIPAYLRSCRNILSPQNDRVSSRHAKQCILRLSRAWLSRKLFQKIHPLYIVIQWMYLGPSKIQEDGITLSGMPSSSSIKHED</sequence>
<evidence type="ECO:0008006" key="4">
    <source>
        <dbReference type="Google" id="ProtNLM"/>
    </source>
</evidence>
<dbReference type="EMBL" id="BPLQ01008196">
    <property type="protein sequence ID" value="GIY35672.1"/>
    <property type="molecule type" value="Genomic_DNA"/>
</dbReference>
<comment type="caution">
    <text evidence="2">The sequence shown here is derived from an EMBL/GenBank/DDBJ whole genome shotgun (WGS) entry which is preliminary data.</text>
</comment>
<feature type="chain" id="PRO_5043932539" description="Secreted protein" evidence="1">
    <location>
        <begin position="23"/>
        <end position="96"/>
    </location>
</feature>
<dbReference type="Proteomes" id="UP001054837">
    <property type="component" value="Unassembled WGS sequence"/>
</dbReference>
<organism evidence="2 3">
    <name type="scientific">Caerostris darwini</name>
    <dbReference type="NCBI Taxonomy" id="1538125"/>
    <lineage>
        <taxon>Eukaryota</taxon>
        <taxon>Metazoa</taxon>
        <taxon>Ecdysozoa</taxon>
        <taxon>Arthropoda</taxon>
        <taxon>Chelicerata</taxon>
        <taxon>Arachnida</taxon>
        <taxon>Araneae</taxon>
        <taxon>Araneomorphae</taxon>
        <taxon>Entelegynae</taxon>
        <taxon>Araneoidea</taxon>
        <taxon>Araneidae</taxon>
        <taxon>Caerostris</taxon>
    </lineage>
</organism>
<keyword evidence="3" id="KW-1185">Reference proteome</keyword>
<evidence type="ECO:0000256" key="1">
    <source>
        <dbReference type="SAM" id="SignalP"/>
    </source>
</evidence>
<proteinExistence type="predicted"/>
<keyword evidence="1" id="KW-0732">Signal</keyword>
<protein>
    <recommendedName>
        <fullName evidence="4">Secreted protein</fullName>
    </recommendedName>
</protein>
<feature type="signal peptide" evidence="1">
    <location>
        <begin position="1"/>
        <end position="22"/>
    </location>
</feature>
<dbReference type="AlphaFoldDB" id="A0AAV4STB9"/>
<reference evidence="2 3" key="1">
    <citation type="submission" date="2021-06" db="EMBL/GenBank/DDBJ databases">
        <title>Caerostris darwini draft genome.</title>
        <authorList>
            <person name="Kono N."/>
            <person name="Arakawa K."/>
        </authorList>
    </citation>
    <scope>NUCLEOTIDE SEQUENCE [LARGE SCALE GENOMIC DNA]</scope>
</reference>
<accession>A0AAV4STB9</accession>
<gene>
    <name evidence="2" type="ORF">CDAR_185081</name>
</gene>
<name>A0AAV4STB9_9ARAC</name>